<evidence type="ECO:0000313" key="1">
    <source>
        <dbReference type="EMBL" id="NVN16859.1"/>
    </source>
</evidence>
<keyword evidence="2" id="KW-1185">Reference proteome</keyword>
<name>A0A850NA97_9FLAO</name>
<organism evidence="1 2">
    <name type="scientific">Flagellimonas chongwuensis</name>
    <dbReference type="NCBI Taxonomy" id="2697365"/>
    <lineage>
        <taxon>Bacteria</taxon>
        <taxon>Pseudomonadati</taxon>
        <taxon>Bacteroidota</taxon>
        <taxon>Flavobacteriia</taxon>
        <taxon>Flavobacteriales</taxon>
        <taxon>Flavobacteriaceae</taxon>
        <taxon>Flagellimonas</taxon>
    </lineage>
</organism>
<reference evidence="1 2" key="1">
    <citation type="submission" date="2020-01" db="EMBL/GenBank/DDBJ databases">
        <title>Draft Genome Analysis of Muricauda sp. HICW Isolated from coastal seawater of PR China.</title>
        <authorList>
            <person name="Chen M.-X."/>
        </authorList>
    </citation>
    <scope>NUCLEOTIDE SEQUENCE [LARGE SCALE GENOMIC DNA]</scope>
    <source>
        <strain evidence="1 2">HICW</strain>
    </source>
</reference>
<dbReference type="EMBL" id="WYET01000001">
    <property type="protein sequence ID" value="NVN16859.1"/>
    <property type="molecule type" value="Genomic_DNA"/>
</dbReference>
<proteinExistence type="predicted"/>
<comment type="caution">
    <text evidence="1">The sequence shown here is derived from an EMBL/GenBank/DDBJ whole genome shotgun (WGS) entry which is preliminary data.</text>
</comment>
<dbReference type="RefSeq" id="WP_176618910.1">
    <property type="nucleotide sequence ID" value="NZ_WYET01000001.1"/>
</dbReference>
<protein>
    <submittedName>
        <fullName evidence="1">Uncharacterized protein</fullName>
    </submittedName>
</protein>
<evidence type="ECO:0000313" key="2">
    <source>
        <dbReference type="Proteomes" id="UP000558089"/>
    </source>
</evidence>
<dbReference type="Proteomes" id="UP000558089">
    <property type="component" value="Unassembled WGS sequence"/>
</dbReference>
<dbReference type="AlphaFoldDB" id="A0A850NA97"/>
<accession>A0A850NA97</accession>
<gene>
    <name evidence="1" type="ORF">GUA46_00790</name>
</gene>
<sequence>MKAATVAQLKKELQYKSQDEVLQLCLRLARFKKENKELLTYLLFESDSEEGYIETVKEEIDQMFSEINVNSYFYIKKSVRKILRTIKKYIRYSGNKSTEVELLLYFCEKLKSFRPSINRNTTLKNLYTRQLEYIKKKIPLLHEDLQHDYGAILEELHY</sequence>